<dbReference type="Proteomes" id="UP000058925">
    <property type="component" value="Chromosome"/>
</dbReference>
<organism evidence="1 2">
    <name type="scientific">Candidatus Nitrosocosmicus oleophilus</name>
    <dbReference type="NCBI Taxonomy" id="1353260"/>
    <lineage>
        <taxon>Archaea</taxon>
        <taxon>Nitrososphaerota</taxon>
        <taxon>Nitrososphaeria</taxon>
        <taxon>Nitrososphaerales</taxon>
        <taxon>Nitrososphaeraceae</taxon>
        <taxon>Candidatus Nitrosocosmicus</taxon>
    </lineage>
</organism>
<name>A0A654LXS0_9ARCH</name>
<protein>
    <submittedName>
        <fullName evidence="1">Uncharacterized protein</fullName>
    </submittedName>
</protein>
<dbReference type="EMBL" id="CP012850">
    <property type="protein sequence ID" value="ALI36015.1"/>
    <property type="molecule type" value="Genomic_DNA"/>
</dbReference>
<sequence>MLLSIYSLWLIPTSPGLVAINVTIPVFIIPSSLLGSIAAPGGSYPVFKVTLLKSSDDIIPLRTTGCSDITLLAISDIIFTRNNIISVVYLCVCLQ</sequence>
<accession>A0A654LXS0</accession>
<keyword evidence="2" id="KW-1185">Reference proteome</keyword>
<evidence type="ECO:0000313" key="1">
    <source>
        <dbReference type="EMBL" id="ALI36015.1"/>
    </source>
</evidence>
<proteinExistence type="predicted"/>
<reference evidence="2" key="1">
    <citation type="submission" date="2015-10" db="EMBL/GenBank/DDBJ databases">
        <title>Niche specialization of a soil ammonia-oxidizing archaeon, Candidatus Nitrosocosmicus oleophilus.</title>
        <authorList>
            <person name="Jung M.-Y."/>
            <person name="Rhee S.-K."/>
        </authorList>
    </citation>
    <scope>NUCLEOTIDE SEQUENCE [LARGE SCALE GENOMIC DNA]</scope>
    <source>
        <strain evidence="2">MY3</strain>
    </source>
</reference>
<dbReference type="KEGG" id="taa:NMY3_01812"/>
<evidence type="ECO:0000313" key="2">
    <source>
        <dbReference type="Proteomes" id="UP000058925"/>
    </source>
</evidence>
<gene>
    <name evidence="1" type="ORF">NMY3_01812</name>
</gene>
<dbReference type="AlphaFoldDB" id="A0A654LXS0"/>